<accession>A6USS2</accession>
<evidence type="ECO:0008006" key="3">
    <source>
        <dbReference type="Google" id="ProtNLM"/>
    </source>
</evidence>
<reference evidence="1" key="1">
    <citation type="submission" date="2007-06" db="EMBL/GenBank/DDBJ databases">
        <title>Complete sequence of Methanococcus vannielii SB.</title>
        <authorList>
            <consortium name="US DOE Joint Genome Institute"/>
            <person name="Copeland A."/>
            <person name="Lucas S."/>
            <person name="Lapidus A."/>
            <person name="Barry K."/>
            <person name="Glavina del Rio T."/>
            <person name="Dalin E."/>
            <person name="Tice H."/>
            <person name="Pitluck S."/>
            <person name="Chain P."/>
            <person name="Malfatti S."/>
            <person name="Shin M."/>
            <person name="Vergez L."/>
            <person name="Schmutz J."/>
            <person name="Larimer F."/>
            <person name="Land M."/>
            <person name="Hauser L."/>
            <person name="Kyrpides N."/>
            <person name="Anderson I."/>
            <person name="Sieprawska-Lupa M."/>
            <person name="Whitman W.B."/>
            <person name="Richardson P."/>
        </authorList>
    </citation>
    <scope>NUCLEOTIDE SEQUENCE [LARGE SCALE GENOMIC DNA]</scope>
    <source>
        <strain evidence="1">SB</strain>
    </source>
</reference>
<organism evidence="1 2">
    <name type="scientific">Methanococcus vannielii (strain ATCC 35089 / DSM 1224 / JCM 13029 / OCM 148 / SB)</name>
    <dbReference type="NCBI Taxonomy" id="406327"/>
    <lineage>
        <taxon>Archaea</taxon>
        <taxon>Methanobacteriati</taxon>
        <taxon>Methanobacteriota</taxon>
        <taxon>Methanomada group</taxon>
        <taxon>Methanococci</taxon>
        <taxon>Methanococcales</taxon>
        <taxon>Methanococcaceae</taxon>
        <taxon>Methanococcus</taxon>
    </lineage>
</organism>
<dbReference type="Pfam" id="PF09853">
    <property type="entry name" value="DUF2080"/>
    <property type="match status" value="1"/>
</dbReference>
<dbReference type="AlphaFoldDB" id="A6USS2"/>
<dbReference type="InterPro" id="IPR019205">
    <property type="entry name" value="DUF2080_transposon-encoded"/>
</dbReference>
<evidence type="ECO:0000313" key="2">
    <source>
        <dbReference type="Proteomes" id="UP000001107"/>
    </source>
</evidence>
<keyword evidence="2" id="KW-1185">Reference proteome</keyword>
<protein>
    <recommendedName>
        <fullName evidence="3">Transposon-encoded protein</fullName>
    </recommendedName>
</protein>
<dbReference type="EMBL" id="CP000742">
    <property type="protein sequence ID" value="ABR55544.1"/>
    <property type="molecule type" value="Genomic_DNA"/>
</dbReference>
<dbReference type="eggNOG" id="arCOG03884">
    <property type="taxonomic scope" value="Archaea"/>
</dbReference>
<evidence type="ECO:0000313" key="1">
    <source>
        <dbReference type="EMBL" id="ABR55544.1"/>
    </source>
</evidence>
<proteinExistence type="predicted"/>
<gene>
    <name evidence="1" type="ordered locus">Mevan_1652</name>
</gene>
<dbReference type="HOGENOM" id="CLU_194995_0_0_2"/>
<dbReference type="Proteomes" id="UP000001107">
    <property type="component" value="Chromosome"/>
</dbReference>
<name>A6USS2_METVS</name>
<dbReference type="GeneID" id="5325609"/>
<sequence length="67" mass="7464">MIAIQITKKGWRKEREVLPSFVCYAVAHGNAATMYPSLPKDYIGKTLIVTVVEPDSELAEELGLEKN</sequence>
<dbReference type="KEGG" id="mvn:Mevan_1652"/>
<dbReference type="STRING" id="406327.Mevan_1652"/>
<dbReference type="NCBIfam" id="NF033496">
    <property type="entry name" value="DUF2080_fam_acc"/>
    <property type="match status" value="1"/>
</dbReference>
<dbReference type="RefSeq" id="WP_012066457.1">
    <property type="nucleotide sequence ID" value="NC_009634.1"/>
</dbReference>